<dbReference type="InterPro" id="IPR037227">
    <property type="entry name" value="EndoU-like"/>
</dbReference>
<dbReference type="EMBL" id="JAECZA010000049">
    <property type="protein sequence ID" value="MBH8573912.1"/>
    <property type="molecule type" value="Genomic_DNA"/>
</dbReference>
<dbReference type="SUPFAM" id="SSF142877">
    <property type="entry name" value="EndoU-like"/>
    <property type="match status" value="1"/>
</dbReference>
<proteinExistence type="predicted"/>
<dbReference type="GO" id="GO:0004540">
    <property type="term" value="F:RNA nuclease activity"/>
    <property type="evidence" value="ECO:0007669"/>
    <property type="project" value="UniProtKB-ARBA"/>
</dbReference>
<dbReference type="RefSeq" id="WP_214432732.1">
    <property type="nucleotide sequence ID" value="NZ_CAWPUQ010000283.1"/>
</dbReference>
<evidence type="ECO:0000259" key="2">
    <source>
        <dbReference type="Pfam" id="PF14436"/>
    </source>
</evidence>
<evidence type="ECO:0000313" key="3">
    <source>
        <dbReference type="EMBL" id="MBH8573912.1"/>
    </source>
</evidence>
<keyword evidence="1" id="KW-0378">Hydrolase</keyword>
<dbReference type="Proteomes" id="UP000662314">
    <property type="component" value="Unassembled WGS sequence"/>
</dbReference>
<keyword evidence="4" id="KW-1185">Reference proteome</keyword>
<sequence length="278" mass="31204">MKRITANKLNKQIVSRLVLVILTCFLGWQNSVQGQSQPDTKLLPFFDNVDNPVPVGFPKGQQLDITPRPPQLNRFDEAVLKICGPIGSKVSTNQFKQLLSDYPDVLQKIQQASNGELRPGRKKKAQFIEDLTNIWFTNQGFEHIFCGQIYNANDIGGLHFYGRYLQLQNEGIGGRLPNNQAKEEVIPGVIYTMGVVIKQGNRIVTDVIKGYGYLSNAEEMLVDATKIFKQQGNTEGTCIYSVRDRETGKSFPTVFVRKQKAIITFYPDATPQGAKCRS</sequence>
<dbReference type="AlphaFoldDB" id="A0A8J7I7K1"/>
<reference evidence="3 4" key="1">
    <citation type="journal article" date="2021" name="Int. J. Syst. Evol. Microbiol.">
        <title>Amazonocrinis nigriterrae gen. nov., sp. nov., Atlanticothrix silvestris gen. nov., sp. nov. and Dendronalium phyllosphericum gen. nov., sp. nov., nostocacean cyanobacteria from Brazilian environments.</title>
        <authorList>
            <person name="Alvarenga D.O."/>
            <person name="Andreote A.P.D."/>
            <person name="Branco L.H.Z."/>
            <person name="Delbaje E."/>
            <person name="Cruz R.B."/>
            <person name="Varani A.M."/>
            <person name="Fiore M.F."/>
        </authorList>
    </citation>
    <scope>NUCLEOTIDE SEQUENCE [LARGE SCALE GENOMIC DNA]</scope>
    <source>
        <strain evidence="3 4">CENA369</strain>
    </source>
</reference>
<dbReference type="GO" id="GO:0004519">
    <property type="term" value="F:endonuclease activity"/>
    <property type="evidence" value="ECO:0007669"/>
    <property type="project" value="InterPro"/>
</dbReference>
<feature type="domain" description="Bacterial EndoU nuclease" evidence="2">
    <location>
        <begin position="138"/>
        <end position="269"/>
    </location>
</feature>
<gene>
    <name evidence="3" type="ORF">I8752_12955</name>
</gene>
<evidence type="ECO:0000256" key="1">
    <source>
        <dbReference type="ARBA" id="ARBA00022801"/>
    </source>
</evidence>
<organism evidence="3 4">
    <name type="scientific">Dendronalium phyllosphericum CENA369</name>
    <dbReference type="NCBI Taxonomy" id="1725256"/>
    <lineage>
        <taxon>Bacteria</taxon>
        <taxon>Bacillati</taxon>
        <taxon>Cyanobacteriota</taxon>
        <taxon>Cyanophyceae</taxon>
        <taxon>Nostocales</taxon>
        <taxon>Nostocaceae</taxon>
        <taxon>Dendronalium</taxon>
        <taxon>Dendronalium phyllosphericum</taxon>
    </lineage>
</organism>
<dbReference type="GO" id="GO:0016787">
    <property type="term" value="F:hydrolase activity"/>
    <property type="evidence" value="ECO:0007669"/>
    <property type="project" value="UniProtKB-KW"/>
</dbReference>
<accession>A0A8J7I7K1</accession>
<dbReference type="InterPro" id="IPR029501">
    <property type="entry name" value="EndoU_bac"/>
</dbReference>
<dbReference type="Pfam" id="PF14436">
    <property type="entry name" value="EndoU_bacteria"/>
    <property type="match status" value="1"/>
</dbReference>
<name>A0A8J7I7K1_9NOST</name>
<protein>
    <submittedName>
        <fullName evidence="3">EndoU domain-containing protein</fullName>
    </submittedName>
</protein>
<comment type="caution">
    <text evidence="3">The sequence shown here is derived from an EMBL/GenBank/DDBJ whole genome shotgun (WGS) entry which is preliminary data.</text>
</comment>
<evidence type="ECO:0000313" key="4">
    <source>
        <dbReference type="Proteomes" id="UP000662314"/>
    </source>
</evidence>